<evidence type="ECO:0000256" key="1">
    <source>
        <dbReference type="ARBA" id="ARBA00004684"/>
    </source>
</evidence>
<dbReference type="AlphaFoldDB" id="A0A089NUA3"/>
<comment type="cofactor">
    <cofactor evidence="5">
        <name>ATP</name>
        <dbReference type="ChEBI" id="CHEBI:30616"/>
    </cofactor>
</comment>
<keyword evidence="3 6" id="KW-0808">Transferase</keyword>
<comment type="pathway">
    <text evidence="1">Carotenoid biosynthesis; phytoene biosynthesis.</text>
</comment>
<reference evidence="6 7" key="1">
    <citation type="journal article" date="2014" name="PLoS ONE">
        <title>Genome Information of Methylobacterium oryzae, a Plant-Probiotic Methylotroph in the Phyllosphere.</title>
        <authorList>
            <person name="Kwak M.J."/>
            <person name="Jeong H."/>
            <person name="Madhaiyan M."/>
            <person name="Lee Y."/>
            <person name="Sa T.M."/>
            <person name="Oh T.K."/>
            <person name="Kim J.F."/>
        </authorList>
    </citation>
    <scope>NUCLEOTIDE SEQUENCE [LARGE SCALE GENOMIC DNA]</scope>
    <source>
        <strain evidence="6 7">CBMB20</strain>
    </source>
</reference>
<accession>A0A089NUA3</accession>
<dbReference type="Pfam" id="PF00494">
    <property type="entry name" value="SQS_PSY"/>
    <property type="match status" value="1"/>
</dbReference>
<dbReference type="RefSeq" id="WP_043758012.1">
    <property type="nucleotide sequence ID" value="NZ_CP003811.1"/>
</dbReference>
<organism evidence="6 7">
    <name type="scientific">Methylobacterium oryzae CBMB20</name>
    <dbReference type="NCBI Taxonomy" id="693986"/>
    <lineage>
        <taxon>Bacteria</taxon>
        <taxon>Pseudomonadati</taxon>
        <taxon>Pseudomonadota</taxon>
        <taxon>Alphaproteobacteria</taxon>
        <taxon>Hyphomicrobiales</taxon>
        <taxon>Methylobacteriaceae</taxon>
        <taxon>Methylobacterium</taxon>
    </lineage>
</organism>
<dbReference type="InterPro" id="IPR008949">
    <property type="entry name" value="Isoprenoid_synthase_dom_sf"/>
</dbReference>
<dbReference type="eggNOG" id="COG1562">
    <property type="taxonomic scope" value="Bacteria"/>
</dbReference>
<dbReference type="EC" id="2.5.1.32" evidence="6"/>
<dbReference type="PANTHER" id="PTHR31480">
    <property type="entry name" value="BIFUNCTIONAL LYCOPENE CYCLASE/PHYTOENE SYNTHASE"/>
    <property type="match status" value="1"/>
</dbReference>
<dbReference type="EMBL" id="CP003811">
    <property type="protein sequence ID" value="AIQ90962.1"/>
    <property type="molecule type" value="Genomic_DNA"/>
</dbReference>
<dbReference type="SFLD" id="SFLDG01018">
    <property type="entry name" value="Squalene/Phytoene_Synthase_Lik"/>
    <property type="match status" value="1"/>
</dbReference>
<evidence type="ECO:0000313" key="7">
    <source>
        <dbReference type="Proteomes" id="UP000029492"/>
    </source>
</evidence>
<dbReference type="Proteomes" id="UP000029492">
    <property type="component" value="Chromosome"/>
</dbReference>
<dbReference type="GO" id="GO:0051996">
    <property type="term" value="F:squalene synthase [NAD(P)H] activity"/>
    <property type="evidence" value="ECO:0007669"/>
    <property type="project" value="InterPro"/>
</dbReference>
<proteinExistence type="inferred from homology"/>
<name>A0A089NUA3_9HYPH</name>
<dbReference type="CDD" id="cd00683">
    <property type="entry name" value="Trans_IPPS_HH"/>
    <property type="match status" value="1"/>
</dbReference>
<dbReference type="InterPro" id="IPR002060">
    <property type="entry name" value="Squ/phyt_synthse"/>
</dbReference>
<evidence type="ECO:0000256" key="3">
    <source>
        <dbReference type="ARBA" id="ARBA00022679"/>
    </source>
</evidence>
<dbReference type="SFLD" id="SFLDG01212">
    <property type="entry name" value="Phytoene_synthase_like"/>
    <property type="match status" value="1"/>
</dbReference>
<keyword evidence="4" id="KW-0125">Carotenoid biosynthesis</keyword>
<dbReference type="InterPro" id="IPR044843">
    <property type="entry name" value="Trans_IPPS_bact-type"/>
</dbReference>
<evidence type="ECO:0000256" key="4">
    <source>
        <dbReference type="ARBA" id="ARBA00022746"/>
    </source>
</evidence>
<dbReference type="InterPro" id="IPR019845">
    <property type="entry name" value="Squalene/phytoene_synthase_CS"/>
</dbReference>
<dbReference type="Gene3D" id="1.10.600.10">
    <property type="entry name" value="Farnesyl Diphosphate Synthase"/>
    <property type="match status" value="1"/>
</dbReference>
<dbReference type="GO" id="GO:0016117">
    <property type="term" value="P:carotenoid biosynthetic process"/>
    <property type="evidence" value="ECO:0007669"/>
    <property type="project" value="UniProtKB-KW"/>
</dbReference>
<sequence>MPALPPEFAAAADRTACRVAIRAGSKSFFAAGQLLPAEVREAAYGLYAFCRLSDDLVDDAADPAGRRDAVARLEARIGRAYAGRPADAPADRAFSEIVATYAIPEALPRALIEGFAWDAEGRRYADLGALHAYAARVAGSVGAMMALIMGTREPDALARACDLGAAMQFTNIARDVGEDARMGRLYFPLDWMDAAGLDPEAFLADPRPSPALAKVVARLLAEADVLYTRAEAGIAALPRGCRSSIRAAGLIYSEIGRVVAAHDYDSVQHRARVGTARKLVLIARAARTPAVAAGLGGPSLPEAAFLIEAVAREPLVPTRRRPALRPWWDVGGRVVHVLDLIERMRERETFGRSAPS</sequence>
<dbReference type="SFLD" id="SFLDS00005">
    <property type="entry name" value="Isoprenoid_Synthase_Type_I"/>
    <property type="match status" value="1"/>
</dbReference>
<keyword evidence="7" id="KW-1185">Reference proteome</keyword>
<gene>
    <name evidence="6" type="ORF">MOC_3207</name>
</gene>
<evidence type="ECO:0000313" key="6">
    <source>
        <dbReference type="EMBL" id="AIQ90962.1"/>
    </source>
</evidence>
<dbReference type="PROSITE" id="PS01045">
    <property type="entry name" value="SQUALEN_PHYTOEN_SYN_2"/>
    <property type="match status" value="1"/>
</dbReference>
<evidence type="ECO:0000256" key="5">
    <source>
        <dbReference type="ARBA" id="ARBA00053028"/>
    </source>
</evidence>
<dbReference type="STRING" id="693986.MOC_3207"/>
<dbReference type="FunFam" id="1.10.600.10:FF:000020">
    <property type="entry name" value="Phytoene synthase"/>
    <property type="match status" value="1"/>
</dbReference>
<protein>
    <submittedName>
        <fullName evidence="6">Squalene/phytoene synthase</fullName>
        <ecNumber evidence="6">2.5.1.32</ecNumber>
    </submittedName>
</protein>
<dbReference type="KEGG" id="mor:MOC_3207"/>
<evidence type="ECO:0000256" key="2">
    <source>
        <dbReference type="ARBA" id="ARBA00006251"/>
    </source>
</evidence>
<comment type="similarity">
    <text evidence="2">Belongs to the phytoene/squalene synthase family.</text>
</comment>
<dbReference type="HOGENOM" id="CLU_037269_1_0_5"/>
<dbReference type="InterPro" id="IPR033904">
    <property type="entry name" value="Trans_IPPS_HH"/>
</dbReference>
<dbReference type="SUPFAM" id="SSF48576">
    <property type="entry name" value="Terpenoid synthases"/>
    <property type="match status" value="1"/>
</dbReference>
<dbReference type="GO" id="GO:0004311">
    <property type="term" value="F:geranylgeranyl diphosphate synthase activity"/>
    <property type="evidence" value="ECO:0007669"/>
    <property type="project" value="InterPro"/>
</dbReference>